<dbReference type="Pfam" id="PF04359">
    <property type="entry name" value="DUF493"/>
    <property type="match status" value="1"/>
</dbReference>
<dbReference type="PANTHER" id="PTHR38036">
    <property type="entry name" value="UPF0250 PROTEIN YBED"/>
    <property type="match status" value="1"/>
</dbReference>
<keyword evidence="4" id="KW-1185">Reference proteome</keyword>
<dbReference type="Proteomes" id="UP000032266">
    <property type="component" value="Chromosome"/>
</dbReference>
<dbReference type="AlphaFoldDB" id="A0A0C5VME3"/>
<dbReference type="SUPFAM" id="SSF117991">
    <property type="entry name" value="YbeD/HP0495-like"/>
    <property type="match status" value="1"/>
</dbReference>
<dbReference type="InterPro" id="IPR007454">
    <property type="entry name" value="UPF0250_YbeD-like"/>
</dbReference>
<dbReference type="HOGENOM" id="CLU_161438_1_0_6"/>
<dbReference type="OrthoDB" id="9793424at2"/>
<evidence type="ECO:0000256" key="1">
    <source>
        <dbReference type="ARBA" id="ARBA00008460"/>
    </source>
</evidence>
<dbReference type="STRING" id="1445510.YC6258_02480"/>
<name>A0A0C5VME3_9GAMM</name>
<dbReference type="InterPro" id="IPR027471">
    <property type="entry name" value="YbeD-like_sf"/>
</dbReference>
<organism evidence="3 4">
    <name type="scientific">Gynuella sunshinyii YC6258</name>
    <dbReference type="NCBI Taxonomy" id="1445510"/>
    <lineage>
        <taxon>Bacteria</taxon>
        <taxon>Pseudomonadati</taxon>
        <taxon>Pseudomonadota</taxon>
        <taxon>Gammaproteobacteria</taxon>
        <taxon>Oceanospirillales</taxon>
        <taxon>Saccharospirillaceae</taxon>
        <taxon>Gynuella</taxon>
    </lineage>
</organism>
<sequence>MSEPEAPKIEFPCANYVVKVVGSDTGSFREDVLAVMLKYDPNLDQSRIQYRLSSKGTYLSISYWITAESEAQLKTLNEELRTDTRVKTVL</sequence>
<evidence type="ECO:0000313" key="3">
    <source>
        <dbReference type="EMBL" id="AJQ94518.1"/>
    </source>
</evidence>
<dbReference type="HAMAP" id="MF_00659">
    <property type="entry name" value="UPF0250"/>
    <property type="match status" value="1"/>
</dbReference>
<dbReference type="Gene3D" id="3.30.70.260">
    <property type="match status" value="1"/>
</dbReference>
<protein>
    <recommendedName>
        <fullName evidence="2">UPF0250 protein YC6258_02480</fullName>
    </recommendedName>
</protein>
<dbReference type="EMBL" id="CP007142">
    <property type="protein sequence ID" value="AJQ94518.1"/>
    <property type="molecule type" value="Genomic_DNA"/>
</dbReference>
<comment type="similarity">
    <text evidence="1 2">Belongs to the UPF0250 family.</text>
</comment>
<dbReference type="GO" id="GO:0005829">
    <property type="term" value="C:cytosol"/>
    <property type="evidence" value="ECO:0007669"/>
    <property type="project" value="TreeGrafter"/>
</dbReference>
<dbReference type="PANTHER" id="PTHR38036:SF1">
    <property type="entry name" value="UPF0250 PROTEIN YBED"/>
    <property type="match status" value="1"/>
</dbReference>
<reference evidence="3 4" key="1">
    <citation type="submission" date="2014-01" db="EMBL/GenBank/DDBJ databases">
        <title>Full genme sequencing of cellulolytic bacterium Gynuella sunshinyii YC6258T gen. nov., sp. nov.</title>
        <authorList>
            <person name="Khan H."/>
            <person name="Chung E.J."/>
            <person name="Chung Y.R."/>
        </authorList>
    </citation>
    <scope>NUCLEOTIDE SEQUENCE [LARGE SCALE GENOMIC DNA]</scope>
    <source>
        <strain evidence="3 4">YC6258</strain>
    </source>
</reference>
<dbReference type="KEGG" id="gsn:YC6258_02480"/>
<accession>A0A0C5VME3</accession>
<dbReference type="RefSeq" id="WP_044617033.1">
    <property type="nucleotide sequence ID" value="NZ_CP007142.1"/>
</dbReference>
<evidence type="ECO:0000256" key="2">
    <source>
        <dbReference type="HAMAP-Rule" id="MF_00659"/>
    </source>
</evidence>
<gene>
    <name evidence="3" type="ORF">YC6258_02480</name>
</gene>
<proteinExistence type="inferred from homology"/>
<evidence type="ECO:0000313" key="4">
    <source>
        <dbReference type="Proteomes" id="UP000032266"/>
    </source>
</evidence>